<organism evidence="1 2">
    <name type="scientific">Trifolium pratense</name>
    <name type="common">Red clover</name>
    <dbReference type="NCBI Taxonomy" id="57577"/>
    <lineage>
        <taxon>Eukaryota</taxon>
        <taxon>Viridiplantae</taxon>
        <taxon>Streptophyta</taxon>
        <taxon>Embryophyta</taxon>
        <taxon>Tracheophyta</taxon>
        <taxon>Spermatophyta</taxon>
        <taxon>Magnoliopsida</taxon>
        <taxon>eudicotyledons</taxon>
        <taxon>Gunneridae</taxon>
        <taxon>Pentapetalae</taxon>
        <taxon>rosids</taxon>
        <taxon>fabids</taxon>
        <taxon>Fabales</taxon>
        <taxon>Fabaceae</taxon>
        <taxon>Papilionoideae</taxon>
        <taxon>50 kb inversion clade</taxon>
        <taxon>NPAAA clade</taxon>
        <taxon>Hologalegina</taxon>
        <taxon>IRL clade</taxon>
        <taxon>Trifolieae</taxon>
        <taxon>Trifolium</taxon>
    </lineage>
</organism>
<reference evidence="1 2" key="1">
    <citation type="journal article" date="2014" name="Am. J. Bot.">
        <title>Genome assembly and annotation for red clover (Trifolium pratense; Fabaceae).</title>
        <authorList>
            <person name="Istvanek J."/>
            <person name="Jaros M."/>
            <person name="Krenek A."/>
            <person name="Repkova J."/>
        </authorList>
    </citation>
    <scope>NUCLEOTIDE SEQUENCE [LARGE SCALE GENOMIC DNA]</scope>
    <source>
        <strain evidence="2">cv. Tatra</strain>
        <tissue evidence="1">Young leaves</tissue>
    </source>
</reference>
<proteinExistence type="predicted"/>
<sequence>MNSSNVIISDDTLNPNVSHDMEILRQHVWKENDAFKDMIYTDEEEREEALNFLKNRSVSSEEPFTDVVSKAKKKNMRKGILVHNTRSRGRVP</sequence>
<dbReference type="AlphaFoldDB" id="A0A2K3JRY1"/>
<reference evidence="1 2" key="2">
    <citation type="journal article" date="2017" name="Front. Plant Sci.">
        <title>Gene Classification and Mining of Molecular Markers Useful in Red Clover (Trifolium pratense) Breeding.</title>
        <authorList>
            <person name="Istvanek J."/>
            <person name="Dluhosova J."/>
            <person name="Dluhos P."/>
            <person name="Patkova L."/>
            <person name="Nedelnik J."/>
            <person name="Repkova J."/>
        </authorList>
    </citation>
    <scope>NUCLEOTIDE SEQUENCE [LARGE SCALE GENOMIC DNA]</scope>
    <source>
        <strain evidence="2">cv. Tatra</strain>
        <tissue evidence="1">Young leaves</tissue>
    </source>
</reference>
<gene>
    <name evidence="1" type="ORF">L195_g050057</name>
</gene>
<dbReference type="Proteomes" id="UP000236291">
    <property type="component" value="Unassembled WGS sequence"/>
</dbReference>
<name>A0A2K3JRY1_TRIPR</name>
<evidence type="ECO:0000313" key="2">
    <source>
        <dbReference type="Proteomes" id="UP000236291"/>
    </source>
</evidence>
<protein>
    <submittedName>
        <fullName evidence="1">Uncharacterized protein</fullName>
    </submittedName>
</protein>
<comment type="caution">
    <text evidence="1">The sequence shown here is derived from an EMBL/GenBank/DDBJ whole genome shotgun (WGS) entry which is preliminary data.</text>
</comment>
<accession>A0A2K3JRY1</accession>
<evidence type="ECO:0000313" key="1">
    <source>
        <dbReference type="EMBL" id="PNX56776.1"/>
    </source>
</evidence>
<dbReference type="EMBL" id="ASHM01075260">
    <property type="protein sequence ID" value="PNX56776.1"/>
    <property type="molecule type" value="Genomic_DNA"/>
</dbReference>